<sequence length="580" mass="63384">MSVIMTTGPLGGAPNRMEINNFVKHEKFFSLYVQALNIMQTKGTQDDPASFFQIGGIHGIPYVPWDGVTGQKSLDPNSNAAGYCNHGNVLFPTWHRPYVALFEQLVQQHAKEVAATYTVDCAAWLQAADELRQPYWDWATNSVPPDEVVALQQVTITGPHGHKITVDNPIYSYKFHPIDPSFPPTFQNRKSTIRYPTSDAADATVDVAKLKATLLSHQSTYTTNTYNMLTQVHTWPAFSNDTAGGDDTTANSLEAIHNIIHFGIGGPGGHMSDVSMAGFDPVFFLHHCNVDRMLSLWSALNAGVWVSQGDSKDGTIIIPPNSQIDQATALTPFRTGNDTFWASSGVEDTAKLGYTYPDFDGLDMNNPDAVFTAIGNLVNQKYGVSVSGDLPSPAPPTPAPAPPHGPGHHVPHHGQVRHAPPHHGFQDWTARIEFKKYEVGQSFSVLLFLGVPPEDPKQWNVCSNFAGTYVAFVNSMAEQCANCVNNAEVVVEGYVHLNNAIAKHSRLDSLDPEVVEPYLTKALHWRVQKVDGEPVDLRSLEVSVFSTPLSYPPGSMFPVAGARCRRGGITHGRPGGCRHL</sequence>
<dbReference type="PROSITE" id="PS00497">
    <property type="entry name" value="TYROSINASE_1"/>
    <property type="match status" value="1"/>
</dbReference>
<reference evidence="14" key="1">
    <citation type="submission" date="2020-11" db="EMBL/GenBank/DDBJ databases">
        <authorList>
            <consortium name="DOE Joint Genome Institute"/>
            <person name="Ahrendt S."/>
            <person name="Riley R."/>
            <person name="Andreopoulos W."/>
            <person name="LaButti K."/>
            <person name="Pangilinan J."/>
            <person name="Ruiz-duenas F.J."/>
            <person name="Barrasa J.M."/>
            <person name="Sanchez-Garcia M."/>
            <person name="Camarero S."/>
            <person name="Miyauchi S."/>
            <person name="Serrano A."/>
            <person name="Linde D."/>
            <person name="Babiker R."/>
            <person name="Drula E."/>
            <person name="Ayuso-Fernandez I."/>
            <person name="Pacheco R."/>
            <person name="Padilla G."/>
            <person name="Ferreira P."/>
            <person name="Barriuso J."/>
            <person name="Kellner H."/>
            <person name="Castanera R."/>
            <person name="Alfaro M."/>
            <person name="Ramirez L."/>
            <person name="Pisabarro A.G."/>
            <person name="Kuo A."/>
            <person name="Tritt A."/>
            <person name="Lipzen A."/>
            <person name="He G."/>
            <person name="Yan M."/>
            <person name="Ng V."/>
            <person name="Cullen D."/>
            <person name="Martin F."/>
            <person name="Rosso M.-N."/>
            <person name="Henrissat B."/>
            <person name="Hibbett D."/>
            <person name="Martinez A.T."/>
            <person name="Grigoriev I.V."/>
        </authorList>
    </citation>
    <scope>NUCLEOTIDE SEQUENCE</scope>
    <source>
        <strain evidence="14">AH 44721</strain>
    </source>
</reference>
<evidence type="ECO:0000256" key="11">
    <source>
        <dbReference type="SAM" id="MobiDB-lite"/>
    </source>
</evidence>
<evidence type="ECO:0000313" key="14">
    <source>
        <dbReference type="EMBL" id="KAF8901474.1"/>
    </source>
</evidence>
<evidence type="ECO:0000256" key="3">
    <source>
        <dbReference type="ARBA" id="ARBA00011906"/>
    </source>
</evidence>
<dbReference type="Gene3D" id="2.60.310.20">
    <property type="match status" value="1"/>
</dbReference>
<organism evidence="14 15">
    <name type="scientific">Gymnopilus junonius</name>
    <name type="common">Spectacular rustgill mushroom</name>
    <name type="synonym">Gymnopilus spectabilis subsp. junonius</name>
    <dbReference type="NCBI Taxonomy" id="109634"/>
    <lineage>
        <taxon>Eukaryota</taxon>
        <taxon>Fungi</taxon>
        <taxon>Dikarya</taxon>
        <taxon>Basidiomycota</taxon>
        <taxon>Agaricomycotina</taxon>
        <taxon>Agaricomycetes</taxon>
        <taxon>Agaricomycetidae</taxon>
        <taxon>Agaricales</taxon>
        <taxon>Agaricineae</taxon>
        <taxon>Hymenogastraceae</taxon>
        <taxon>Gymnopilus</taxon>
    </lineage>
</organism>
<dbReference type="InterPro" id="IPR041640">
    <property type="entry name" value="Tyrosinase_C"/>
</dbReference>
<evidence type="ECO:0000256" key="7">
    <source>
        <dbReference type="ARBA" id="ARBA00023033"/>
    </source>
</evidence>
<dbReference type="GO" id="GO:0042438">
    <property type="term" value="P:melanin biosynthetic process"/>
    <property type="evidence" value="ECO:0007669"/>
    <property type="project" value="UniProtKB-KW"/>
</dbReference>
<dbReference type="PANTHER" id="PTHR11474">
    <property type="entry name" value="TYROSINASE FAMILY MEMBER"/>
    <property type="match status" value="1"/>
</dbReference>
<dbReference type="InterPro" id="IPR008922">
    <property type="entry name" value="Di-copper_centre_dom_sf"/>
</dbReference>
<comment type="catalytic activity">
    <reaction evidence="10">
        <text>L-tyrosine + O2 = L-dopaquinone + H2O</text>
        <dbReference type="Rhea" id="RHEA:18117"/>
        <dbReference type="ChEBI" id="CHEBI:15377"/>
        <dbReference type="ChEBI" id="CHEBI:15379"/>
        <dbReference type="ChEBI" id="CHEBI:57924"/>
        <dbReference type="ChEBI" id="CHEBI:58315"/>
        <dbReference type="EC" id="1.14.18.1"/>
    </reaction>
</comment>
<dbReference type="PANTHER" id="PTHR11474:SF76">
    <property type="entry name" value="SHKT DOMAIN-CONTAINING PROTEIN"/>
    <property type="match status" value="1"/>
</dbReference>
<evidence type="ECO:0000256" key="4">
    <source>
        <dbReference type="ARBA" id="ARBA00022723"/>
    </source>
</evidence>
<feature type="domain" description="Tyrosinase copper-binding" evidence="13">
    <location>
        <begin position="280"/>
        <end position="291"/>
    </location>
</feature>
<dbReference type="GO" id="GO:0004503">
    <property type="term" value="F:tyrosinase activity"/>
    <property type="evidence" value="ECO:0007669"/>
    <property type="project" value="UniProtKB-EC"/>
</dbReference>
<keyword evidence="8" id="KW-0470">Melanin biosynthesis</keyword>
<dbReference type="GO" id="GO:0046872">
    <property type="term" value="F:metal ion binding"/>
    <property type="evidence" value="ECO:0007669"/>
    <property type="project" value="UniProtKB-KW"/>
</dbReference>
<protein>
    <recommendedName>
        <fullName evidence="3">tyrosinase</fullName>
        <ecNumber evidence="3">1.14.18.1</ecNumber>
    </recommendedName>
</protein>
<keyword evidence="15" id="KW-1185">Reference proteome</keyword>
<evidence type="ECO:0000256" key="10">
    <source>
        <dbReference type="ARBA" id="ARBA00048881"/>
    </source>
</evidence>
<keyword evidence="6" id="KW-0186">Copper</keyword>
<keyword evidence="5" id="KW-0560">Oxidoreductase</keyword>
<feature type="domain" description="Tyrosinase copper-binding" evidence="12">
    <location>
        <begin position="86"/>
        <end position="103"/>
    </location>
</feature>
<keyword evidence="4" id="KW-0479">Metal-binding</keyword>
<evidence type="ECO:0000256" key="5">
    <source>
        <dbReference type="ARBA" id="ARBA00023002"/>
    </source>
</evidence>
<dbReference type="Pfam" id="PF00264">
    <property type="entry name" value="Tyrosinase"/>
    <property type="match status" value="1"/>
</dbReference>
<feature type="compositionally biased region" description="Pro residues" evidence="11">
    <location>
        <begin position="392"/>
        <end position="405"/>
    </location>
</feature>
<gene>
    <name evidence="14" type="ORF">CPB84DRAFT_1679694</name>
</gene>
<evidence type="ECO:0000256" key="9">
    <source>
        <dbReference type="ARBA" id="ARBA00048233"/>
    </source>
</evidence>
<feature type="region of interest" description="Disordered" evidence="11">
    <location>
        <begin position="386"/>
        <end position="422"/>
    </location>
</feature>
<comment type="caution">
    <text evidence="14">The sequence shown here is derived from an EMBL/GenBank/DDBJ whole genome shotgun (WGS) entry which is preliminary data.</text>
</comment>
<evidence type="ECO:0000259" key="13">
    <source>
        <dbReference type="PROSITE" id="PS00498"/>
    </source>
</evidence>
<dbReference type="AlphaFoldDB" id="A0A9P5NP12"/>
<dbReference type="PIRSF" id="PIRSF000340">
    <property type="entry name" value="MPO_fungal"/>
    <property type="match status" value="1"/>
</dbReference>
<dbReference type="InterPro" id="IPR016216">
    <property type="entry name" value="Monophenol_mOase_fun"/>
</dbReference>
<evidence type="ECO:0000313" key="15">
    <source>
        <dbReference type="Proteomes" id="UP000724874"/>
    </source>
</evidence>
<dbReference type="EC" id="1.14.18.1" evidence="3"/>
<evidence type="ECO:0000259" key="12">
    <source>
        <dbReference type="PROSITE" id="PS00497"/>
    </source>
</evidence>
<dbReference type="SUPFAM" id="SSF48056">
    <property type="entry name" value="Di-copper centre-containing domain"/>
    <property type="match status" value="1"/>
</dbReference>
<dbReference type="Pfam" id="PF18132">
    <property type="entry name" value="Tyrosinase_C"/>
    <property type="match status" value="1"/>
</dbReference>
<dbReference type="PROSITE" id="PS00498">
    <property type="entry name" value="TYROSINASE_2"/>
    <property type="match status" value="1"/>
</dbReference>
<dbReference type="OrthoDB" id="6132182at2759"/>
<dbReference type="InterPro" id="IPR050316">
    <property type="entry name" value="Tyrosinase/Hemocyanin"/>
</dbReference>
<evidence type="ECO:0000256" key="2">
    <source>
        <dbReference type="ARBA" id="ARBA00009928"/>
    </source>
</evidence>
<evidence type="ECO:0000256" key="1">
    <source>
        <dbReference type="ARBA" id="ARBA00001973"/>
    </source>
</evidence>
<dbReference type="Gene3D" id="1.10.1280.10">
    <property type="entry name" value="Di-copper center containing domain from catechol oxidase"/>
    <property type="match status" value="1"/>
</dbReference>
<dbReference type="EMBL" id="JADNYJ010000041">
    <property type="protein sequence ID" value="KAF8901474.1"/>
    <property type="molecule type" value="Genomic_DNA"/>
</dbReference>
<comment type="cofactor">
    <cofactor evidence="1">
        <name>Cu(2+)</name>
        <dbReference type="ChEBI" id="CHEBI:29036"/>
    </cofactor>
</comment>
<evidence type="ECO:0000256" key="8">
    <source>
        <dbReference type="ARBA" id="ARBA00023101"/>
    </source>
</evidence>
<feature type="compositionally biased region" description="Basic residues" evidence="11">
    <location>
        <begin position="406"/>
        <end position="421"/>
    </location>
</feature>
<comment type="similarity">
    <text evidence="2">Belongs to the tyrosinase family.</text>
</comment>
<dbReference type="InterPro" id="IPR002227">
    <property type="entry name" value="Tyrosinase_Cu-bd"/>
</dbReference>
<keyword evidence="7" id="KW-0503">Monooxygenase</keyword>
<name>A0A9P5NP12_GYMJU</name>
<accession>A0A9P5NP12</accession>
<dbReference type="Proteomes" id="UP000724874">
    <property type="component" value="Unassembled WGS sequence"/>
</dbReference>
<comment type="catalytic activity">
    <reaction evidence="9">
        <text>2 L-dopa + O2 = 2 L-dopaquinone + 2 H2O</text>
        <dbReference type="Rhea" id="RHEA:34287"/>
        <dbReference type="ChEBI" id="CHEBI:15377"/>
        <dbReference type="ChEBI" id="CHEBI:15379"/>
        <dbReference type="ChEBI" id="CHEBI:57504"/>
        <dbReference type="ChEBI" id="CHEBI:57924"/>
        <dbReference type="EC" id="1.14.18.1"/>
    </reaction>
</comment>
<dbReference type="PRINTS" id="PR00092">
    <property type="entry name" value="TYROSINASE"/>
</dbReference>
<proteinExistence type="inferred from homology"/>
<evidence type="ECO:0000256" key="6">
    <source>
        <dbReference type="ARBA" id="ARBA00023008"/>
    </source>
</evidence>